<evidence type="ECO:0000313" key="1">
    <source>
        <dbReference type="EMBL" id="KNF02777.1"/>
    </source>
</evidence>
<dbReference type="Proteomes" id="UP000054564">
    <property type="component" value="Unassembled WGS sequence"/>
</dbReference>
<reference evidence="2" key="1">
    <citation type="submission" date="2014-03" db="EMBL/GenBank/DDBJ databases">
        <title>The Genome Sequence of Puccinia striiformis f. sp. tritici PST-78.</title>
        <authorList>
            <consortium name="The Broad Institute Genome Sequencing Platform"/>
            <person name="Cuomo C."/>
            <person name="Hulbert S."/>
            <person name="Chen X."/>
            <person name="Walker B."/>
            <person name="Young S.K."/>
            <person name="Zeng Q."/>
            <person name="Gargeya S."/>
            <person name="Fitzgerald M."/>
            <person name="Haas B."/>
            <person name="Abouelleil A."/>
            <person name="Alvarado L."/>
            <person name="Arachchi H.M."/>
            <person name="Berlin A.M."/>
            <person name="Chapman S.B."/>
            <person name="Goldberg J."/>
            <person name="Griggs A."/>
            <person name="Gujja S."/>
            <person name="Hansen M."/>
            <person name="Howarth C."/>
            <person name="Imamovic A."/>
            <person name="Larimer J."/>
            <person name="McCowan C."/>
            <person name="Montmayeur A."/>
            <person name="Murphy C."/>
            <person name="Neiman D."/>
            <person name="Pearson M."/>
            <person name="Priest M."/>
            <person name="Roberts A."/>
            <person name="Saif S."/>
            <person name="Shea T."/>
            <person name="Sisk P."/>
            <person name="Sykes S."/>
            <person name="Wortman J."/>
            <person name="Nusbaum C."/>
            <person name="Birren B."/>
        </authorList>
    </citation>
    <scope>NUCLEOTIDE SEQUENCE [LARGE SCALE GENOMIC DNA]</scope>
    <source>
        <strain evidence="2">race PST-78</strain>
    </source>
</reference>
<sequence>MASLLTNNRPHSSPITGVVQTTHHSNLTMQHNNDTSVLIIANAHPSDTSIPVKKDTYEARQYLPDNTSCQPSTGSPHSVLGTGYQPETQKSLSGFPSSPQTLPLWRFCSMADKGLSAKRVEDVKMNRIDKLRAGRKRRASRRPFVFKSSPLAEGQGAGRLTQFQSNTFPNLSSNIPSLLACSNRAERMELHQATFYSGGNAVRISRFSDPSNPSAKHWLSDSHVQKPITFSSLDRNSNGFPSWSQQPQISRLCNPQATKLPSPFVQSKSDYQSWEISLPKCAFPPMGLFSN</sequence>
<accession>A0A0L0VU90</accession>
<dbReference type="EMBL" id="AJIL01000021">
    <property type="protein sequence ID" value="KNF02777.1"/>
    <property type="molecule type" value="Genomic_DNA"/>
</dbReference>
<evidence type="ECO:0000313" key="2">
    <source>
        <dbReference type="Proteomes" id="UP000054564"/>
    </source>
</evidence>
<dbReference type="AlphaFoldDB" id="A0A0L0VU90"/>
<comment type="caution">
    <text evidence="1">The sequence shown here is derived from an EMBL/GenBank/DDBJ whole genome shotgun (WGS) entry which is preliminary data.</text>
</comment>
<protein>
    <submittedName>
        <fullName evidence="1">Uncharacterized protein</fullName>
    </submittedName>
</protein>
<proteinExistence type="predicted"/>
<keyword evidence="2" id="KW-1185">Reference proteome</keyword>
<name>A0A0L0VU90_9BASI</name>
<dbReference type="OrthoDB" id="2495932at2759"/>
<organism evidence="1 2">
    <name type="scientific">Puccinia striiformis f. sp. tritici PST-78</name>
    <dbReference type="NCBI Taxonomy" id="1165861"/>
    <lineage>
        <taxon>Eukaryota</taxon>
        <taxon>Fungi</taxon>
        <taxon>Dikarya</taxon>
        <taxon>Basidiomycota</taxon>
        <taxon>Pucciniomycotina</taxon>
        <taxon>Pucciniomycetes</taxon>
        <taxon>Pucciniales</taxon>
        <taxon>Pucciniaceae</taxon>
        <taxon>Puccinia</taxon>
    </lineage>
</organism>
<gene>
    <name evidence="1" type="ORF">PSTG_04062</name>
</gene>